<proteinExistence type="predicted"/>
<protein>
    <submittedName>
        <fullName evidence="1">Uncharacterized protein</fullName>
    </submittedName>
</protein>
<name>T0HH37_9SPHN</name>
<sequence length="189" mass="21296">MLRLIELPGIAEVEKLASARGGLWREDDPERVALTDRVSVSLFGITEDDTYRPEPVFTDFLTPADRIEFARYQFVSVDRFPYARKAHDKATDAWYAWEAQFNILYDESIADEDRAKFWQVLGIDGTDERGSQLCCFHAFSRQLIVVARGLLPGATMTPDASGRRASPDADTWGQAMAAAAKAFQERKRA</sequence>
<dbReference type="AlphaFoldDB" id="T0HH37"/>
<accession>T0HH37</accession>
<reference evidence="1 2" key="1">
    <citation type="journal article" date="2013" name="Genome Announc.">
        <title>Draft Genome Sequence of a Hexachlorocyclohexane-Degrading Bacterium, Sphingobium baderi Strain LL03T.</title>
        <authorList>
            <person name="Kaur J."/>
            <person name="Verma H."/>
            <person name="Tripathi C."/>
            <person name="Khurana J.P."/>
            <person name="Lal R."/>
        </authorList>
    </citation>
    <scope>NUCLEOTIDE SEQUENCE [LARGE SCALE GENOMIC DNA]</scope>
    <source>
        <strain evidence="1 2">LL03</strain>
    </source>
</reference>
<dbReference type="EMBL" id="ATIB01000088">
    <property type="protein sequence ID" value="EQA96838.1"/>
    <property type="molecule type" value="Genomic_DNA"/>
</dbReference>
<organism evidence="1 2">
    <name type="scientific">Sphingobium baderi LL03</name>
    <dbReference type="NCBI Taxonomy" id="1114964"/>
    <lineage>
        <taxon>Bacteria</taxon>
        <taxon>Pseudomonadati</taxon>
        <taxon>Pseudomonadota</taxon>
        <taxon>Alphaproteobacteria</taxon>
        <taxon>Sphingomonadales</taxon>
        <taxon>Sphingomonadaceae</taxon>
        <taxon>Sphingobium</taxon>
    </lineage>
</organism>
<comment type="caution">
    <text evidence="1">The sequence shown here is derived from an EMBL/GenBank/DDBJ whole genome shotgun (WGS) entry which is preliminary data.</text>
</comment>
<keyword evidence="2" id="KW-1185">Reference proteome</keyword>
<dbReference type="Proteomes" id="UP000015524">
    <property type="component" value="Unassembled WGS sequence"/>
</dbReference>
<evidence type="ECO:0000313" key="2">
    <source>
        <dbReference type="Proteomes" id="UP000015524"/>
    </source>
</evidence>
<evidence type="ECO:0000313" key="1">
    <source>
        <dbReference type="EMBL" id="EQA96838.1"/>
    </source>
</evidence>
<dbReference type="PATRIC" id="fig|1114964.3.peg.4398"/>
<gene>
    <name evidence="1" type="ORF">L485_22415</name>
</gene>